<reference evidence="4" key="1">
    <citation type="submission" date="2021-03" db="EMBL/GenBank/DDBJ databases">
        <title>Revisited historic fungal species revealed as producer of novel bioactive compounds through whole genome sequencing and comparative genomics.</title>
        <authorList>
            <person name="Vignolle G.A."/>
            <person name="Hochenegger N."/>
            <person name="Mach R.L."/>
            <person name="Mach-Aigner A.R."/>
            <person name="Javad Rahimi M."/>
            <person name="Salim K.A."/>
            <person name="Chan C.M."/>
            <person name="Lim L.B.L."/>
            <person name="Cai F."/>
            <person name="Druzhinina I.S."/>
            <person name="U'Ren J.M."/>
            <person name="Derntl C."/>
        </authorList>
    </citation>
    <scope>NUCLEOTIDE SEQUENCE</scope>
    <source>
        <strain evidence="4">TUCIM 5799</strain>
    </source>
</reference>
<keyword evidence="2" id="KW-0812">Transmembrane</keyword>
<keyword evidence="5" id="KW-1185">Reference proteome</keyword>
<proteinExistence type="predicted"/>
<gene>
    <name evidence="4" type="ORF">JX265_000560</name>
</gene>
<keyword evidence="2" id="KW-1133">Transmembrane helix</keyword>
<evidence type="ECO:0000256" key="2">
    <source>
        <dbReference type="SAM" id="Phobius"/>
    </source>
</evidence>
<evidence type="ECO:0008006" key="6">
    <source>
        <dbReference type="Google" id="ProtNLM"/>
    </source>
</evidence>
<name>A0A9P9WYT6_9PEZI</name>
<dbReference type="AlphaFoldDB" id="A0A9P9WYT6"/>
<keyword evidence="3" id="KW-0732">Signal</keyword>
<feature type="region of interest" description="Disordered" evidence="1">
    <location>
        <begin position="65"/>
        <end position="86"/>
    </location>
</feature>
<feature type="transmembrane region" description="Helical" evidence="2">
    <location>
        <begin position="171"/>
        <end position="190"/>
    </location>
</feature>
<comment type="caution">
    <text evidence="4">The sequence shown here is derived from an EMBL/GenBank/DDBJ whole genome shotgun (WGS) entry which is preliminary data.</text>
</comment>
<evidence type="ECO:0000256" key="3">
    <source>
        <dbReference type="SAM" id="SignalP"/>
    </source>
</evidence>
<keyword evidence="2" id="KW-0472">Membrane</keyword>
<accession>A0A9P9WYT6</accession>
<evidence type="ECO:0000313" key="5">
    <source>
        <dbReference type="Proteomes" id="UP000829685"/>
    </source>
</evidence>
<evidence type="ECO:0000313" key="4">
    <source>
        <dbReference type="EMBL" id="KAI1881734.1"/>
    </source>
</evidence>
<sequence>MKASIALCALSASSWAFAAPLLVLLQHAPPKSTVISSSTAPHDSSFLIKPEIAVVEDAGVQDVLETRPDNRPYSPSDDETPSKALASPRPLKTAYLLSLQDSSDHVTEKEQPPSQAVVPDSSIIREETGKAARIHLTTVELETEGNKPLYDRVPCKMHAGHFYLVRRYADMTLVTTVLIFIAIVALIEIWSPMCRTIRRVWYGEGRIRLEDEECEKEQLKRRHPNFVLLPAPKACKKSKLSPIAEKFEEL</sequence>
<evidence type="ECO:0000256" key="1">
    <source>
        <dbReference type="SAM" id="MobiDB-lite"/>
    </source>
</evidence>
<dbReference type="EMBL" id="JAFIMR010000001">
    <property type="protein sequence ID" value="KAI1881734.1"/>
    <property type="molecule type" value="Genomic_DNA"/>
</dbReference>
<feature type="chain" id="PRO_5040283208" description="FXYD domain-containing ion transport regulator" evidence="3">
    <location>
        <begin position="19"/>
        <end position="250"/>
    </location>
</feature>
<organism evidence="4 5">
    <name type="scientific">Neoarthrinium moseri</name>
    <dbReference type="NCBI Taxonomy" id="1658444"/>
    <lineage>
        <taxon>Eukaryota</taxon>
        <taxon>Fungi</taxon>
        <taxon>Dikarya</taxon>
        <taxon>Ascomycota</taxon>
        <taxon>Pezizomycotina</taxon>
        <taxon>Sordariomycetes</taxon>
        <taxon>Xylariomycetidae</taxon>
        <taxon>Amphisphaeriales</taxon>
        <taxon>Apiosporaceae</taxon>
        <taxon>Neoarthrinium</taxon>
    </lineage>
</organism>
<dbReference type="OrthoDB" id="4747243at2759"/>
<dbReference type="Proteomes" id="UP000829685">
    <property type="component" value="Unassembled WGS sequence"/>
</dbReference>
<protein>
    <recommendedName>
        <fullName evidence="6">FXYD domain-containing ion transport regulator</fullName>
    </recommendedName>
</protein>
<feature type="signal peptide" evidence="3">
    <location>
        <begin position="1"/>
        <end position="18"/>
    </location>
</feature>